<dbReference type="Proteomes" id="UP001555100">
    <property type="component" value="Unassembled WGS sequence"/>
</dbReference>
<keyword evidence="2" id="KW-0238">DNA-binding</keyword>
<name>A0A380MBQ1_9ACTO</name>
<dbReference type="Gene3D" id="2.10.260.10">
    <property type="match status" value="1"/>
</dbReference>
<dbReference type="SUPFAM" id="SSF89447">
    <property type="entry name" value="AbrB/MazE/MraZ-like"/>
    <property type="match status" value="1"/>
</dbReference>
<accession>A0A380MBQ1</accession>
<evidence type="ECO:0000313" key="5">
    <source>
        <dbReference type="Proteomes" id="UP001555100"/>
    </source>
</evidence>
<sequence>MVITSVFQSGNSQAVRIPKSMRLRSKRASIRLEGDSLIITEVAETLEDFMHNVANSAPWDGMPEPADNAPEAVESW</sequence>
<dbReference type="AlphaFoldDB" id="A0A380MBQ1"/>
<dbReference type="RefSeq" id="WP_039663246.1">
    <property type="nucleotide sequence ID" value="NZ_CP029001.1"/>
</dbReference>
<organism evidence="2 4">
    <name type="scientific">Trueperella pyogenes</name>
    <dbReference type="NCBI Taxonomy" id="1661"/>
    <lineage>
        <taxon>Bacteria</taxon>
        <taxon>Bacillati</taxon>
        <taxon>Actinomycetota</taxon>
        <taxon>Actinomycetes</taxon>
        <taxon>Actinomycetales</taxon>
        <taxon>Actinomycetaceae</taxon>
        <taxon>Trueperella</taxon>
    </lineage>
</organism>
<dbReference type="GO" id="GO:0003677">
    <property type="term" value="F:DNA binding"/>
    <property type="evidence" value="ECO:0007669"/>
    <property type="project" value="UniProtKB-KW"/>
</dbReference>
<gene>
    <name evidence="2" type="ORF">EBQ10_07500</name>
    <name evidence="3" type="ORF">V3M73_07440</name>
</gene>
<dbReference type="EMBL" id="CP033905">
    <property type="protein sequence ID" value="AZR07154.1"/>
    <property type="molecule type" value="Genomic_DNA"/>
</dbReference>
<dbReference type="EMBL" id="JBAGNM010000007">
    <property type="protein sequence ID" value="MEW6954855.1"/>
    <property type="molecule type" value="Genomic_DNA"/>
</dbReference>
<proteinExistence type="predicted"/>
<reference evidence="3 5" key="2">
    <citation type="submission" date="2024-01" db="EMBL/GenBank/DDBJ databases">
        <title>Genomic analysis and antimicrobial resistance profiles of Trueperella pyogenes isolated from domestic and wild animals.</title>
        <authorList>
            <person name="Magossi G."/>
            <person name="Gzyl K.E."/>
            <person name="Holman D.B."/>
            <person name="Amat S."/>
        </authorList>
    </citation>
    <scope>NUCLEOTIDE SEQUENCE [LARGE SCALE GENOMIC DNA]</scope>
    <source>
        <strain evidence="3 5">1494</strain>
    </source>
</reference>
<protein>
    <submittedName>
        <fullName evidence="2">AbrB/MazE/SpoVT family DNA-binding domain-containing protein</fullName>
    </submittedName>
</protein>
<evidence type="ECO:0000313" key="3">
    <source>
        <dbReference type="EMBL" id="MEW6954855.1"/>
    </source>
</evidence>
<keyword evidence="5" id="KW-1185">Reference proteome</keyword>
<feature type="region of interest" description="Disordered" evidence="1">
    <location>
        <begin position="57"/>
        <end position="76"/>
    </location>
</feature>
<evidence type="ECO:0000313" key="2">
    <source>
        <dbReference type="EMBL" id="AZR07154.1"/>
    </source>
</evidence>
<reference evidence="2 4" key="1">
    <citation type="submission" date="2018-11" db="EMBL/GenBank/DDBJ databases">
        <title>Multidrug-resistant genes are associated with an 42-kb island TGI1 carrying a complex class 1 integron in a Trueperella pyogenes.</title>
        <authorList>
            <person name="Dong W."/>
        </authorList>
    </citation>
    <scope>NUCLEOTIDE SEQUENCE [LARGE SCALE GENOMIC DNA]</scope>
    <source>
        <strain evidence="2 4">TP4</strain>
    </source>
</reference>
<evidence type="ECO:0000256" key="1">
    <source>
        <dbReference type="SAM" id="MobiDB-lite"/>
    </source>
</evidence>
<evidence type="ECO:0000313" key="4">
    <source>
        <dbReference type="Proteomes" id="UP000275951"/>
    </source>
</evidence>
<dbReference type="Proteomes" id="UP000275951">
    <property type="component" value="Chromosome"/>
</dbReference>
<dbReference type="InterPro" id="IPR037914">
    <property type="entry name" value="SpoVT-AbrB_sf"/>
</dbReference>